<dbReference type="PROSITE" id="PS51194">
    <property type="entry name" value="HELICASE_CTER"/>
    <property type="match status" value="1"/>
</dbReference>
<dbReference type="EMBL" id="DS113928">
    <property type="protein sequence ID" value="EAX93144.1"/>
    <property type="molecule type" value="Genomic_DNA"/>
</dbReference>
<dbReference type="InterPro" id="IPR003889">
    <property type="entry name" value="FYrich_C"/>
</dbReference>
<gene>
    <name evidence="11" type="ORF">TVAG_302840</name>
</gene>
<dbReference type="Gene3D" id="1.10.10.60">
    <property type="entry name" value="Homeodomain-like"/>
    <property type="match status" value="1"/>
</dbReference>
<feature type="compositionally biased region" description="Acidic residues" evidence="7">
    <location>
        <begin position="1378"/>
        <end position="1397"/>
    </location>
</feature>
<comment type="subcellular location">
    <subcellularLocation>
        <location evidence="1">Nucleus</location>
    </subcellularLocation>
</comment>
<dbReference type="SUPFAM" id="SSF54160">
    <property type="entry name" value="Chromo domain-like"/>
    <property type="match status" value="2"/>
</dbReference>
<dbReference type="InParanoid" id="A2FPM0"/>
<evidence type="ECO:0000259" key="10">
    <source>
        <dbReference type="PROSITE" id="PS51194"/>
    </source>
</evidence>
<reference evidence="11" key="2">
    <citation type="journal article" date="2007" name="Science">
        <title>Draft genome sequence of the sexually transmitted pathogen Trichomonas vaginalis.</title>
        <authorList>
            <person name="Carlton J.M."/>
            <person name="Hirt R.P."/>
            <person name="Silva J.C."/>
            <person name="Delcher A.L."/>
            <person name="Schatz M."/>
            <person name="Zhao Q."/>
            <person name="Wortman J.R."/>
            <person name="Bidwell S.L."/>
            <person name="Alsmark U.C.M."/>
            <person name="Besteiro S."/>
            <person name="Sicheritz-Ponten T."/>
            <person name="Noel C.J."/>
            <person name="Dacks J.B."/>
            <person name="Foster P.G."/>
            <person name="Simillion C."/>
            <person name="Van de Peer Y."/>
            <person name="Miranda-Saavedra D."/>
            <person name="Barton G.J."/>
            <person name="Westrop G.D."/>
            <person name="Mueller S."/>
            <person name="Dessi D."/>
            <person name="Fiori P.L."/>
            <person name="Ren Q."/>
            <person name="Paulsen I."/>
            <person name="Zhang H."/>
            <person name="Bastida-Corcuera F.D."/>
            <person name="Simoes-Barbosa A."/>
            <person name="Brown M.T."/>
            <person name="Hayes R.D."/>
            <person name="Mukherjee M."/>
            <person name="Okumura C.Y."/>
            <person name="Schneider R."/>
            <person name="Smith A.J."/>
            <person name="Vanacova S."/>
            <person name="Villalvazo M."/>
            <person name="Haas B.J."/>
            <person name="Pertea M."/>
            <person name="Feldblyum T.V."/>
            <person name="Utterback T.R."/>
            <person name="Shu C.L."/>
            <person name="Osoegawa K."/>
            <person name="de Jong P.J."/>
            <person name="Hrdy I."/>
            <person name="Horvathova L."/>
            <person name="Zubacova Z."/>
            <person name="Dolezal P."/>
            <person name="Malik S.B."/>
            <person name="Logsdon J.M. Jr."/>
            <person name="Henze K."/>
            <person name="Gupta A."/>
            <person name="Wang C.C."/>
            <person name="Dunne R.L."/>
            <person name="Upcroft J.A."/>
            <person name="Upcroft P."/>
            <person name="White O."/>
            <person name="Salzberg S.L."/>
            <person name="Tang P."/>
            <person name="Chiu C.-H."/>
            <person name="Lee Y.-S."/>
            <person name="Embley T.M."/>
            <person name="Coombs G.H."/>
            <person name="Mottram J.C."/>
            <person name="Tachezy J."/>
            <person name="Fraser-Liggett C.M."/>
            <person name="Johnson P.J."/>
        </authorList>
    </citation>
    <scope>NUCLEOTIDE SEQUENCE [LARGE SCALE GENOMIC DNA]</scope>
    <source>
        <strain evidence="11">G3</strain>
    </source>
</reference>
<organism evidence="11 12">
    <name type="scientific">Trichomonas vaginalis (strain ATCC PRA-98 / G3)</name>
    <dbReference type="NCBI Taxonomy" id="412133"/>
    <lineage>
        <taxon>Eukaryota</taxon>
        <taxon>Metamonada</taxon>
        <taxon>Parabasalia</taxon>
        <taxon>Trichomonadida</taxon>
        <taxon>Trichomonadidae</taxon>
        <taxon>Trichomonas</taxon>
    </lineage>
</organism>
<dbReference type="InterPro" id="IPR003888">
    <property type="entry name" value="FYrich_N"/>
</dbReference>
<dbReference type="CDD" id="cd18793">
    <property type="entry name" value="SF2_C_SNF"/>
    <property type="match status" value="1"/>
</dbReference>
<dbReference type="VEuPathDB" id="TrichDB:TVAG_302840"/>
<dbReference type="SUPFAM" id="SSF52540">
    <property type="entry name" value="P-loop containing nucleoside triphosphate hydrolases"/>
    <property type="match status" value="2"/>
</dbReference>
<dbReference type="InterPro" id="IPR001650">
    <property type="entry name" value="Helicase_C-like"/>
</dbReference>
<dbReference type="GO" id="GO:0000785">
    <property type="term" value="C:chromatin"/>
    <property type="evidence" value="ECO:0000318"/>
    <property type="project" value="GO_Central"/>
</dbReference>
<keyword evidence="6" id="KW-0539">Nucleus</keyword>
<evidence type="ECO:0000256" key="3">
    <source>
        <dbReference type="ARBA" id="ARBA00022741"/>
    </source>
</evidence>
<keyword evidence="12" id="KW-1185">Reference proteome</keyword>
<dbReference type="PROSITE" id="PS51543">
    <property type="entry name" value="FYRC"/>
    <property type="match status" value="1"/>
</dbReference>
<evidence type="ECO:0000256" key="2">
    <source>
        <dbReference type="ARBA" id="ARBA00022737"/>
    </source>
</evidence>
<dbReference type="InterPro" id="IPR027417">
    <property type="entry name" value="P-loop_NTPase"/>
</dbReference>
<evidence type="ECO:0000313" key="11">
    <source>
        <dbReference type="EMBL" id="EAX93144.1"/>
    </source>
</evidence>
<dbReference type="STRING" id="5722.A2FPM0"/>
<evidence type="ECO:0000256" key="5">
    <source>
        <dbReference type="ARBA" id="ARBA00022840"/>
    </source>
</evidence>
<dbReference type="Gene3D" id="3.30.160.360">
    <property type="match status" value="1"/>
</dbReference>
<keyword evidence="4" id="KW-0378">Hydrolase</keyword>
<keyword evidence="3" id="KW-0547">Nucleotide-binding</keyword>
<feature type="region of interest" description="Disordered" evidence="7">
    <location>
        <begin position="1"/>
        <end position="40"/>
    </location>
</feature>
<dbReference type="PANTHER" id="PTHR45623:SF14">
    <property type="entry name" value="CHROMODOMAIN-HELICASE-DNA-BINDING PROTEIN 1"/>
    <property type="match status" value="1"/>
</dbReference>
<dbReference type="VEuPathDB" id="TrichDB:TVAGG3_0880340"/>
<feature type="domain" description="Helicase C-terminal" evidence="10">
    <location>
        <begin position="539"/>
        <end position="691"/>
    </location>
</feature>
<dbReference type="SMART" id="SM00487">
    <property type="entry name" value="DEXDc"/>
    <property type="match status" value="1"/>
</dbReference>
<dbReference type="InterPro" id="IPR000953">
    <property type="entry name" value="Chromo/chromo_shadow_dom"/>
</dbReference>
<reference evidence="11" key="1">
    <citation type="submission" date="2006-10" db="EMBL/GenBank/DDBJ databases">
        <authorList>
            <person name="Amadeo P."/>
            <person name="Zhao Q."/>
            <person name="Wortman J."/>
            <person name="Fraser-Liggett C."/>
            <person name="Carlton J."/>
        </authorList>
    </citation>
    <scope>NUCLEOTIDE SEQUENCE</scope>
    <source>
        <strain evidence="11">G3</strain>
    </source>
</reference>
<dbReference type="GO" id="GO:0034728">
    <property type="term" value="P:nucleosome organization"/>
    <property type="evidence" value="ECO:0000318"/>
    <property type="project" value="GO_Central"/>
</dbReference>
<feature type="compositionally biased region" description="Basic and acidic residues" evidence="7">
    <location>
        <begin position="1334"/>
        <end position="1344"/>
    </location>
</feature>
<dbReference type="Pfam" id="PF00176">
    <property type="entry name" value="SNF2-rel_dom"/>
    <property type="match status" value="1"/>
</dbReference>
<dbReference type="GO" id="GO:0140658">
    <property type="term" value="F:ATP-dependent chromatin remodeler activity"/>
    <property type="evidence" value="ECO:0000318"/>
    <property type="project" value="GO_Central"/>
</dbReference>
<dbReference type="OrthoDB" id="5857104at2759"/>
<dbReference type="Proteomes" id="UP000001542">
    <property type="component" value="Unassembled WGS sequence"/>
</dbReference>
<dbReference type="GO" id="GO:0005634">
    <property type="term" value="C:nucleus"/>
    <property type="evidence" value="ECO:0000318"/>
    <property type="project" value="GO_Central"/>
</dbReference>
<dbReference type="InterPro" id="IPR016197">
    <property type="entry name" value="Chromo-like_dom_sf"/>
</dbReference>
<dbReference type="InterPro" id="IPR023780">
    <property type="entry name" value="Chromo_domain"/>
</dbReference>
<dbReference type="KEGG" id="tva:4750862"/>
<feature type="region of interest" description="Disordered" evidence="7">
    <location>
        <begin position="1334"/>
        <end position="1414"/>
    </location>
</feature>
<dbReference type="PANTHER" id="PTHR45623">
    <property type="entry name" value="CHROMODOMAIN-HELICASE-DNA-BINDING PROTEIN 3-RELATED-RELATED"/>
    <property type="match status" value="1"/>
</dbReference>
<feature type="domain" description="Chromo" evidence="8">
    <location>
        <begin position="129"/>
        <end position="162"/>
    </location>
</feature>
<dbReference type="RefSeq" id="XP_001306074.1">
    <property type="nucleotide sequence ID" value="XM_001306073.1"/>
</dbReference>
<dbReference type="GO" id="GO:0042393">
    <property type="term" value="F:histone binding"/>
    <property type="evidence" value="ECO:0000318"/>
    <property type="project" value="GO_Central"/>
</dbReference>
<dbReference type="SMART" id="SM00298">
    <property type="entry name" value="CHROMO"/>
    <property type="match status" value="2"/>
</dbReference>
<dbReference type="Gene3D" id="3.40.50.10810">
    <property type="entry name" value="Tandem AAA-ATPase domain"/>
    <property type="match status" value="1"/>
</dbReference>
<proteinExistence type="predicted"/>
<evidence type="ECO:0000313" key="12">
    <source>
        <dbReference type="Proteomes" id="UP000001542"/>
    </source>
</evidence>
<evidence type="ECO:0000259" key="8">
    <source>
        <dbReference type="PROSITE" id="PS50013"/>
    </source>
</evidence>
<dbReference type="SMART" id="SM00490">
    <property type="entry name" value="HELICc"/>
    <property type="match status" value="1"/>
</dbReference>
<dbReference type="InterPro" id="IPR000330">
    <property type="entry name" value="SNF2_N"/>
</dbReference>
<dbReference type="PROSITE" id="PS50013">
    <property type="entry name" value="CHROMO_2"/>
    <property type="match status" value="1"/>
</dbReference>
<feature type="domain" description="Helicase ATP-binding" evidence="9">
    <location>
        <begin position="224"/>
        <end position="394"/>
    </location>
</feature>
<name>A2FPM0_TRIV3</name>
<feature type="compositionally biased region" description="Low complexity" evidence="7">
    <location>
        <begin position="15"/>
        <end position="26"/>
    </location>
</feature>
<dbReference type="eggNOG" id="KOG0384">
    <property type="taxonomic scope" value="Eukaryota"/>
</dbReference>
<accession>A2FPM0</accession>
<dbReference type="SMR" id="A2FPM0"/>
<dbReference type="InterPro" id="IPR038718">
    <property type="entry name" value="SNF2-like_sf"/>
</dbReference>
<feature type="compositionally biased region" description="Basic and acidic residues" evidence="7">
    <location>
        <begin position="1398"/>
        <end position="1409"/>
    </location>
</feature>
<dbReference type="Pfam" id="PF05964">
    <property type="entry name" value="FYRN"/>
    <property type="match status" value="1"/>
</dbReference>
<evidence type="ECO:0000256" key="7">
    <source>
        <dbReference type="SAM" id="MobiDB-lite"/>
    </source>
</evidence>
<evidence type="ECO:0000256" key="4">
    <source>
        <dbReference type="ARBA" id="ARBA00022801"/>
    </source>
</evidence>
<dbReference type="Gene3D" id="3.40.50.300">
    <property type="entry name" value="P-loop containing nucleotide triphosphate hydrolases"/>
    <property type="match status" value="1"/>
</dbReference>
<sequence length="1483" mass="170521">MKTSTIDSNDEFSTSEETLSDSSLYSDDNKMQTRPHKSKVVINEDGEEEFVEELPKKKGLIQKIFSHRKTSDGTENEYYVKLRGKSYLHCQWMPEKELLANKAKQLLARYLKVNANNPPNPPYFPEEYTVPEKVISSEEVEGVPFYIVKWKGLDYEDLTHEPLTPLIQDLVDVYNKENVVPSEKDRFIPPHPKPTDFKLITAHDPSKSGKKIRSYQLEGLNFFVNSWYHRKNAILADEMGLGKTCQASIFLNYLHKKQGISGPFIILAPLTTIPHWERELADWTDLKVIAFFGSKDKRKALLNYEFFYPGTTIPKFNVLVTTYEYAIKESKMFEDKFIWQCIIVDEAHRLKNFESKLTVTMHSYKSEFKLLLTGTPLHNNTQELWSLLNFLDEERFNDIQRFKDKFGVLSDAEQITELQAILHPLMLRRLKGDVEKNLAPLEEVIIECGMTSHQRAYYQSIYSKNMEYLHRGAHSSNTTNLQNISMELRKVCNHPYLINGAEDQIIIERKAMMNIDPDVKPDLTFEYESLIRSSGKMILLDKLLAKLKANGHRVLLFSQMTKMLDIIQDYLVYKGYKFERLDGSVKSEIRQGMIDKFNEEGSEDFIFLLCTKAGGLGINLTSADTVIIYDSDWNPQNDLQATARAHRIGQKKNVKVYRLLTAKSYERKMFDTAAIKLGLDQAVLENTKDKPKNDDMEKLLRLGAYYAFEEDDGSAEKFNEEDIDTILSKSKTIKHEQVGSAEGSTFSKLTFDLETDDIDVSAPDFWMKYMPQVKEDTILDDVPMAMRKRLQRESSMDSSISAEELASMAVKMTSDDDDYNWSKKKLTTLQQCLTRYGWGRWNAIQKDFDPNCPLPTLKAVCHCLVKLWINLLEEPDPLLQMIYDNGTNQETSRWEIKFMKLKRDDLASIASAGSGNLQRIHRLNTMHFINMIVSACMNPPEGLEIGNVTAGKPADWWTEQDDRALVYGVFKNGYGNYNEIQFSQTEELQQKSLNNRIKAIVNQKKLNLIKDGSGQAAMTTTKGWTRKEQKAVVSSICNFGYPDPIKFMSKTETILKSPEQVDEFVNNLIKYCNEFKEEKDEPDASNLAEKLTFYQAMRIRKRYELFKAAREFLSKCEEGKLTKSDRRILEIFCDKGYLASLEDEEMKGLLGEDHSESKLTKKIQQMQRSGEPHSRNGILTLHSFAIPDYKKDKNGNPIFPIKVSQNLIINSMGTVVWDRPAFHSERYLYPDGFETERLYQSCLDLDDKIWYKSSIHDTGDDTPVFRVTVPNSDLVFEGAAPSKPWLLVIKAIEDLKREQGLAANRSMTISGPDQYGLTNNLVMHLMRDMPGAEKCSRYIRPRADDEGDETSEEENKQKQEKPTRTSSRRKSRPSFAELSDDDEEEYEERESSDSEQEQDQKQQETENKPARKPLIKLAIKRSQEKLELKFDFTKLVEAKEKNDASLVISTPSLLQENAISAPVPALADNRIEVAVKAMAESMN</sequence>
<dbReference type="GO" id="GO:0005524">
    <property type="term" value="F:ATP binding"/>
    <property type="evidence" value="ECO:0007669"/>
    <property type="project" value="UniProtKB-KW"/>
</dbReference>
<dbReference type="InterPro" id="IPR049730">
    <property type="entry name" value="SNF2/RAD54-like_C"/>
</dbReference>
<evidence type="ECO:0000259" key="9">
    <source>
        <dbReference type="PROSITE" id="PS51192"/>
    </source>
</evidence>
<dbReference type="SMART" id="SM00541">
    <property type="entry name" value="FYRN"/>
    <property type="match status" value="1"/>
</dbReference>
<keyword evidence="5" id="KW-0067">ATP-binding</keyword>
<dbReference type="GO" id="GO:0016887">
    <property type="term" value="F:ATP hydrolysis activity"/>
    <property type="evidence" value="ECO:0000318"/>
    <property type="project" value="GO_Central"/>
</dbReference>
<dbReference type="FunCoup" id="A2FPM0">
    <property type="interactions" value="492"/>
</dbReference>
<dbReference type="GO" id="GO:0003677">
    <property type="term" value="F:DNA binding"/>
    <property type="evidence" value="ECO:0000318"/>
    <property type="project" value="GO_Central"/>
</dbReference>
<protein>
    <submittedName>
        <fullName evidence="11">F/Y-rich N-terminus family protein</fullName>
    </submittedName>
</protein>
<dbReference type="eggNOG" id="KOG4443">
    <property type="taxonomic scope" value="Eukaryota"/>
</dbReference>
<dbReference type="Pfam" id="PF00385">
    <property type="entry name" value="Chromo"/>
    <property type="match status" value="1"/>
</dbReference>
<dbReference type="PROSITE" id="PS51542">
    <property type="entry name" value="FYRN"/>
    <property type="match status" value="1"/>
</dbReference>
<dbReference type="GO" id="GO:0003682">
    <property type="term" value="F:chromatin binding"/>
    <property type="evidence" value="ECO:0000318"/>
    <property type="project" value="GO_Central"/>
</dbReference>
<feature type="compositionally biased region" description="Basic and acidic residues" evidence="7">
    <location>
        <begin position="1353"/>
        <end position="1363"/>
    </location>
</feature>
<dbReference type="Pfam" id="PF05965">
    <property type="entry name" value="FYRC"/>
    <property type="match status" value="1"/>
</dbReference>
<dbReference type="Gene3D" id="2.40.50.40">
    <property type="match status" value="2"/>
</dbReference>
<dbReference type="Pfam" id="PF00271">
    <property type="entry name" value="Helicase_C"/>
    <property type="match status" value="1"/>
</dbReference>
<dbReference type="PROSITE" id="PS51192">
    <property type="entry name" value="HELICASE_ATP_BIND_1"/>
    <property type="match status" value="1"/>
</dbReference>
<keyword evidence="2" id="KW-0677">Repeat</keyword>
<dbReference type="InterPro" id="IPR014001">
    <property type="entry name" value="Helicase_ATP-bd"/>
</dbReference>
<evidence type="ECO:0000256" key="6">
    <source>
        <dbReference type="ARBA" id="ARBA00023242"/>
    </source>
</evidence>
<evidence type="ECO:0000256" key="1">
    <source>
        <dbReference type="ARBA" id="ARBA00004123"/>
    </source>
</evidence>